<dbReference type="OrthoDB" id="7433190at2"/>
<name>A0A0R0BU87_9GAMM</name>
<evidence type="ECO:0000313" key="3">
    <source>
        <dbReference type="Proteomes" id="UP000051254"/>
    </source>
</evidence>
<comment type="caution">
    <text evidence="2">The sequence shown here is derived from an EMBL/GenBank/DDBJ whole genome shotgun (WGS) entry which is preliminary data.</text>
</comment>
<keyword evidence="1" id="KW-0472">Membrane</keyword>
<keyword evidence="1" id="KW-0812">Transmembrane</keyword>
<feature type="transmembrane region" description="Helical" evidence="1">
    <location>
        <begin position="46"/>
        <end position="66"/>
    </location>
</feature>
<dbReference type="PATRIC" id="fig|266128.3.peg.759"/>
<dbReference type="EMBL" id="LDJH01000014">
    <property type="protein sequence ID" value="KRG57586.1"/>
    <property type="molecule type" value="Genomic_DNA"/>
</dbReference>
<feature type="transmembrane region" description="Helical" evidence="1">
    <location>
        <begin position="12"/>
        <end position="34"/>
    </location>
</feature>
<protein>
    <submittedName>
        <fullName evidence="2">Membrane protein</fullName>
    </submittedName>
</protein>
<keyword evidence="3" id="KW-1185">Reference proteome</keyword>
<evidence type="ECO:0000313" key="2">
    <source>
        <dbReference type="EMBL" id="KRG57586.1"/>
    </source>
</evidence>
<proteinExistence type="predicted"/>
<dbReference type="Proteomes" id="UP000051254">
    <property type="component" value="Unassembled WGS sequence"/>
</dbReference>
<feature type="transmembrane region" description="Helical" evidence="1">
    <location>
        <begin position="108"/>
        <end position="128"/>
    </location>
</feature>
<dbReference type="STRING" id="266128.ABB25_09460"/>
<accession>A0A0R0BU87</accession>
<gene>
    <name evidence="2" type="ORF">ABB25_09460</name>
</gene>
<dbReference type="AlphaFoldDB" id="A0A0R0BU87"/>
<reference evidence="2 3" key="1">
    <citation type="submission" date="2015-05" db="EMBL/GenBank/DDBJ databases">
        <title>Genome sequencing and analysis of members of genus Stenotrophomonas.</title>
        <authorList>
            <person name="Patil P.P."/>
            <person name="Midha S."/>
            <person name="Patil P.B."/>
        </authorList>
    </citation>
    <scope>NUCLEOTIDE SEQUENCE [LARGE SCALE GENOMIC DNA]</scope>
    <source>
        <strain evidence="2 3">DSM 17805</strain>
    </source>
</reference>
<keyword evidence="1" id="KW-1133">Transmembrane helix</keyword>
<sequence>MPTLQTLHHHLRWIALVAIVISVLTWAVDLAGLVYACPYCRSQRTVIGLLGALLLLPLPALGHWAVRWLATVLAVFGAQVASRQHFGGWSKLSAGEFALAQKWWMDPFLLSGIALFLITGLVLLLWSVPGARVRPSVG</sequence>
<dbReference type="RefSeq" id="WP_057666181.1">
    <property type="nucleotide sequence ID" value="NZ_LDJH01000014.1"/>
</dbReference>
<evidence type="ECO:0000256" key="1">
    <source>
        <dbReference type="SAM" id="Phobius"/>
    </source>
</evidence>
<organism evidence="2 3">
    <name type="scientific">Stenotrophomonas koreensis</name>
    <dbReference type="NCBI Taxonomy" id="266128"/>
    <lineage>
        <taxon>Bacteria</taxon>
        <taxon>Pseudomonadati</taxon>
        <taxon>Pseudomonadota</taxon>
        <taxon>Gammaproteobacteria</taxon>
        <taxon>Lysobacterales</taxon>
        <taxon>Lysobacteraceae</taxon>
        <taxon>Stenotrophomonas</taxon>
    </lineage>
</organism>